<dbReference type="GO" id="GO:0051301">
    <property type="term" value="P:cell division"/>
    <property type="evidence" value="ECO:0007669"/>
    <property type="project" value="UniProtKB-KW"/>
</dbReference>
<comment type="subcellular location">
    <subcellularLocation>
        <location evidence="1">Chromosome</location>
    </subcellularLocation>
</comment>
<evidence type="ECO:0000256" key="2">
    <source>
        <dbReference type="ARBA" id="ARBA00006533"/>
    </source>
</evidence>
<evidence type="ECO:0000313" key="11">
    <source>
        <dbReference type="EMBL" id="CAF4533678.1"/>
    </source>
</evidence>
<dbReference type="InterPro" id="IPR027165">
    <property type="entry name" value="CND3"/>
</dbReference>
<evidence type="ECO:0000256" key="4">
    <source>
        <dbReference type="ARBA" id="ARBA00022618"/>
    </source>
</evidence>
<evidence type="ECO:0000259" key="9">
    <source>
        <dbReference type="Pfam" id="PF12719"/>
    </source>
</evidence>
<evidence type="ECO:0000256" key="8">
    <source>
        <dbReference type="SAM" id="MobiDB-lite"/>
    </source>
</evidence>
<dbReference type="GO" id="GO:0007076">
    <property type="term" value="P:mitotic chromosome condensation"/>
    <property type="evidence" value="ECO:0007669"/>
    <property type="project" value="InterPro"/>
</dbReference>
<comment type="caution">
    <text evidence="11">The sequence shown here is derived from an EMBL/GenBank/DDBJ whole genome shotgun (WGS) entry which is preliminary data.</text>
</comment>
<evidence type="ECO:0000256" key="3">
    <source>
        <dbReference type="ARBA" id="ARBA00022454"/>
    </source>
</evidence>
<dbReference type="Gene3D" id="1.25.10.10">
    <property type="entry name" value="Leucine-rich Repeat Variant"/>
    <property type="match status" value="1"/>
</dbReference>
<feature type="compositionally biased region" description="Polar residues" evidence="8">
    <location>
        <begin position="1066"/>
        <end position="1084"/>
    </location>
</feature>
<evidence type="ECO:0000256" key="7">
    <source>
        <dbReference type="ARBA" id="ARBA00023306"/>
    </source>
</evidence>
<accession>A0A820XF45</accession>
<dbReference type="PANTHER" id="PTHR14418:SF5">
    <property type="entry name" value="CONDENSIN COMPLEX SUBUNIT 3"/>
    <property type="match status" value="1"/>
</dbReference>
<keyword evidence="6" id="KW-0226">DNA condensation</keyword>
<dbReference type="PANTHER" id="PTHR14418">
    <property type="entry name" value="CONDENSIN COMPLEX SUBUNIT 3-RELATED"/>
    <property type="match status" value="1"/>
</dbReference>
<evidence type="ECO:0000256" key="6">
    <source>
        <dbReference type="ARBA" id="ARBA00023067"/>
    </source>
</evidence>
<evidence type="ECO:0000256" key="5">
    <source>
        <dbReference type="ARBA" id="ARBA00022776"/>
    </source>
</evidence>
<feature type="compositionally biased region" description="Low complexity" evidence="8">
    <location>
        <begin position="1147"/>
        <end position="1167"/>
    </location>
</feature>
<dbReference type="SUPFAM" id="SSF48371">
    <property type="entry name" value="ARM repeat"/>
    <property type="match status" value="1"/>
</dbReference>
<dbReference type="GO" id="GO:0000796">
    <property type="term" value="C:condensin complex"/>
    <property type="evidence" value="ECO:0007669"/>
    <property type="project" value="InterPro"/>
</dbReference>
<organism evidence="11 12">
    <name type="scientific">Rotaria socialis</name>
    <dbReference type="NCBI Taxonomy" id="392032"/>
    <lineage>
        <taxon>Eukaryota</taxon>
        <taxon>Metazoa</taxon>
        <taxon>Spiralia</taxon>
        <taxon>Gnathifera</taxon>
        <taxon>Rotifera</taxon>
        <taxon>Eurotatoria</taxon>
        <taxon>Bdelloidea</taxon>
        <taxon>Philodinida</taxon>
        <taxon>Philodinidae</taxon>
        <taxon>Rotaria</taxon>
    </lineage>
</organism>
<dbReference type="AlphaFoldDB" id="A0A820XF45"/>
<dbReference type="EMBL" id="CAJOBR010000658">
    <property type="protein sequence ID" value="CAF4533678.1"/>
    <property type="molecule type" value="Genomic_DNA"/>
</dbReference>
<dbReference type="Proteomes" id="UP000663872">
    <property type="component" value="Unassembled WGS sequence"/>
</dbReference>
<protein>
    <recommendedName>
        <fullName evidence="9">Nuclear condensin complex subunit 3 C-terminal domain-containing protein</fullName>
    </recommendedName>
</protein>
<evidence type="ECO:0000313" key="12">
    <source>
        <dbReference type="Proteomes" id="UP000663848"/>
    </source>
</evidence>
<keyword evidence="5" id="KW-0498">Mitosis</keyword>
<keyword evidence="3" id="KW-0158">Chromosome</keyword>
<dbReference type="InterPro" id="IPR025977">
    <property type="entry name" value="Cnd3_C"/>
</dbReference>
<dbReference type="GO" id="GO:0005737">
    <property type="term" value="C:cytoplasm"/>
    <property type="evidence" value="ECO:0007669"/>
    <property type="project" value="TreeGrafter"/>
</dbReference>
<feature type="region of interest" description="Disordered" evidence="8">
    <location>
        <begin position="1026"/>
        <end position="1204"/>
    </location>
</feature>
<keyword evidence="4" id="KW-0132">Cell division</keyword>
<dbReference type="InterPro" id="IPR011989">
    <property type="entry name" value="ARM-like"/>
</dbReference>
<dbReference type="Pfam" id="PF12719">
    <property type="entry name" value="Cnd3"/>
    <property type="match status" value="1"/>
</dbReference>
<feature type="compositionally biased region" description="Polar residues" evidence="8">
    <location>
        <begin position="1125"/>
        <end position="1143"/>
    </location>
</feature>
<gene>
    <name evidence="10" type="ORF">GRG538_LOCUS15166</name>
    <name evidence="11" type="ORF">QYT958_LOCUS7086</name>
</gene>
<dbReference type="GO" id="GO:0000793">
    <property type="term" value="C:condensed chromosome"/>
    <property type="evidence" value="ECO:0007669"/>
    <property type="project" value="TreeGrafter"/>
</dbReference>
<feature type="compositionally biased region" description="Pro residues" evidence="8">
    <location>
        <begin position="1036"/>
        <end position="1047"/>
    </location>
</feature>
<keyword evidence="7" id="KW-0131">Cell cycle</keyword>
<name>A0A820XF45_9BILA</name>
<reference evidence="11" key="1">
    <citation type="submission" date="2021-02" db="EMBL/GenBank/DDBJ databases">
        <authorList>
            <person name="Nowell W R."/>
        </authorList>
    </citation>
    <scope>NUCLEOTIDE SEQUENCE</scope>
</reference>
<evidence type="ECO:0000313" key="10">
    <source>
        <dbReference type="EMBL" id="CAF3464219.1"/>
    </source>
</evidence>
<feature type="domain" description="Nuclear condensin complex subunit 3 C-terminal" evidence="9">
    <location>
        <begin position="582"/>
        <end position="855"/>
    </location>
</feature>
<sequence>MEKTIRTILDQAQNNNIRHGEHLKALADLYTKCNQESFHDEFLRCIASIITSPSNSTYVGHALHFISSFLTLEIGSSTNNDESPNNDSMQSDVFHPILPQVIQFFDEHKNHSSDYVRANICVLIGQILEKMAENAELDGELFELLVNISLDRMNDRSYQVRAQAAKASGRLQNTKDPDDLITKRLIWLMDHDSHPLVRKESLRSIAITRSNLPHFLRRLTDTNATVRLCAYNVFAQKVQTLKVLPTIERCRIVRMGMDDPEEPVVRAFVECVVHTWIDKLPVPPGTDLTHQPDAHKTITGFLKMIDVMNIGEQTGRILKMLFDDNLTKHYDHFKDTFINDKRLIGVEQLDCESAFFWQHLVEYLSRNNEYTEKLDAILPELVDLVDVIYDLIRSYHDDSSTDSVAAEINFVIDCALHVMAHCKFDDLAGRYRVETLCRDMLFMEEIAPTTYKMIMNIMKKIEPKFEHRQRKTIEMLADLEKRESRCTEHILADRKSEYEIIALRERQSSLQDSLHRIRDHDIASQNVDERVRLEKDLIEVKQRLSNYDHTILSTQSQSHMSTITSTGDRSSDDHRNFMIVKRLTILSELLSTTMPNKVLPPSFVTYARDLAVSNVLSFDLSVRRHAVRALGLLAVYDKQLMIDTLELINKVVENDSSIAVIEGLNALGDMFIRHNASSMLKNTNNTRQVMEALEQGFNLISRMIDNRTLNVRLAALTNMIKLFFVGQVNSAEAFAKLIVSWYDESTDIRVGGLLTTFFPAYADKFWQTDKYLFNSLEPSIEGLLKNDFTKQEPTFVADAIKLFLQLHQIRERAVIDHLMKNVPASSGDTTNVDLPDPTNDPNTTNLDLTIHAHLNSSIISVNKQALDKETVEKQKHEARLKYHFYVAHTILGQLKSSTNDDLIRSLITTLNLIDITTDDWTIIKSLRRKSKKVNKYLTVSKRKSNLKMFIKKLSNRIELLRGFDDDNDTTLNESTLTDSSQLNNTVTSAVPAHVTNAVSTTPGSPLMDTVFRGLGKKKRLVKDSLLSQNSTSSVVVPPPPPPPPPPIAIRSPLTLPPVKVSRNEKNATNVSATPTRQSTNNMDTSSCSSPSSSDNEDQTSDIENEKPQYLSHIISSANKRARADATSTESLSPPRTSVTNSNRMILRSSARRQPGQQSQQIPISTPSFRQQRKHRRIDLEITPLNNSNKNKLPPPQSSTPHTNQ</sequence>
<proteinExistence type="inferred from homology"/>
<dbReference type="EMBL" id="CAJNYT010002333">
    <property type="protein sequence ID" value="CAF3464219.1"/>
    <property type="molecule type" value="Genomic_DNA"/>
</dbReference>
<comment type="similarity">
    <text evidence="2">Belongs to the CND3 (condensin subunit 3) family.</text>
</comment>
<dbReference type="InterPro" id="IPR016024">
    <property type="entry name" value="ARM-type_fold"/>
</dbReference>
<dbReference type="Proteomes" id="UP000663848">
    <property type="component" value="Unassembled WGS sequence"/>
</dbReference>
<evidence type="ECO:0000256" key="1">
    <source>
        <dbReference type="ARBA" id="ARBA00004286"/>
    </source>
</evidence>